<evidence type="ECO:0000313" key="1">
    <source>
        <dbReference type="EMBL" id="CBI22588.3"/>
    </source>
</evidence>
<dbReference type="Gene3D" id="3.40.50.720">
    <property type="entry name" value="NAD(P)-binding Rossmann-like Domain"/>
    <property type="match status" value="1"/>
</dbReference>
<dbReference type="EMBL" id="FN595243">
    <property type="protein sequence ID" value="CBI22588.3"/>
    <property type="molecule type" value="Genomic_DNA"/>
</dbReference>
<dbReference type="HOGENOM" id="CLU_1565690_0_0_1"/>
<dbReference type="AlphaFoldDB" id="E0CUN8"/>
<sequence length="171" mass="19412">MATQTIANVSIIPFHPSYSIIPITMPTSSYPPLTAGLTLTHSMPVAILISPHPHHPSLAIPPILTHRTYSSHIHHFFFSSYTIPPKFLKQYGAEQFKRKFSGCYSCVKRGRDPFHLLLDASKGIKQIGVVSWGSQGPVQAQNLRDFFFFLWKRNLILWQEDHGDHPYLCIS</sequence>
<dbReference type="Proteomes" id="UP000009183">
    <property type="component" value="Chromosome 16"/>
</dbReference>
<dbReference type="InParanoid" id="E0CUN8"/>
<proteinExistence type="predicted"/>
<dbReference type="PaxDb" id="29760-VIT_16s0050g02050.t01"/>
<dbReference type="GO" id="GO:0009099">
    <property type="term" value="P:L-valine biosynthetic process"/>
    <property type="evidence" value="ECO:0000318"/>
    <property type="project" value="GO_Central"/>
</dbReference>
<dbReference type="GO" id="GO:0009097">
    <property type="term" value="P:isoleucine biosynthetic process"/>
    <property type="evidence" value="ECO:0000318"/>
    <property type="project" value="GO_Central"/>
</dbReference>
<keyword evidence="2" id="KW-1185">Reference proteome</keyword>
<dbReference type="STRING" id="29760.E0CUN8"/>
<name>E0CUN8_VITVI</name>
<dbReference type="GO" id="GO:0004455">
    <property type="term" value="F:ketol-acid reductoisomerase activity"/>
    <property type="evidence" value="ECO:0000318"/>
    <property type="project" value="GO_Central"/>
</dbReference>
<evidence type="ECO:0000313" key="2">
    <source>
        <dbReference type="Proteomes" id="UP000009183"/>
    </source>
</evidence>
<protein>
    <submittedName>
        <fullName evidence="1">Uncharacterized protein</fullName>
    </submittedName>
</protein>
<reference evidence="2" key="1">
    <citation type="journal article" date="2007" name="Nature">
        <title>The grapevine genome sequence suggests ancestral hexaploidization in major angiosperm phyla.</title>
        <authorList>
            <consortium name="The French-Italian Public Consortium for Grapevine Genome Characterization."/>
            <person name="Jaillon O."/>
            <person name="Aury J.-M."/>
            <person name="Noel B."/>
            <person name="Policriti A."/>
            <person name="Clepet C."/>
            <person name="Casagrande A."/>
            <person name="Choisne N."/>
            <person name="Aubourg S."/>
            <person name="Vitulo N."/>
            <person name="Jubin C."/>
            <person name="Vezzi A."/>
            <person name="Legeai F."/>
            <person name="Hugueney P."/>
            <person name="Dasilva C."/>
            <person name="Horner D."/>
            <person name="Mica E."/>
            <person name="Jublot D."/>
            <person name="Poulain J."/>
            <person name="Bruyere C."/>
            <person name="Billault A."/>
            <person name="Segurens B."/>
            <person name="Gouyvenoux M."/>
            <person name="Ugarte E."/>
            <person name="Cattonaro F."/>
            <person name="Anthouard V."/>
            <person name="Vico V."/>
            <person name="Del Fabbro C."/>
            <person name="Alaux M."/>
            <person name="Di Gaspero G."/>
            <person name="Dumas V."/>
            <person name="Felice N."/>
            <person name="Paillard S."/>
            <person name="Juman I."/>
            <person name="Moroldo M."/>
            <person name="Scalabrin S."/>
            <person name="Canaguier A."/>
            <person name="Le Clainche I."/>
            <person name="Malacrida G."/>
            <person name="Durand E."/>
            <person name="Pesole G."/>
            <person name="Laucou V."/>
            <person name="Chatelet P."/>
            <person name="Merdinoglu D."/>
            <person name="Delledonne M."/>
            <person name="Pezzotti M."/>
            <person name="Lecharny A."/>
            <person name="Scarpelli C."/>
            <person name="Artiguenave F."/>
            <person name="Pe M.E."/>
            <person name="Valle G."/>
            <person name="Morgante M."/>
            <person name="Caboche M."/>
            <person name="Adam-Blondon A.-F."/>
            <person name="Weissenbach J."/>
            <person name="Quetier F."/>
            <person name="Wincker P."/>
        </authorList>
    </citation>
    <scope>NUCLEOTIDE SEQUENCE [LARGE SCALE GENOMIC DNA]</scope>
    <source>
        <strain evidence="2">cv. Pinot noir / PN40024</strain>
    </source>
</reference>
<gene>
    <name evidence="1" type="ordered locus">VIT_16s0050g02050</name>
</gene>
<organism evidence="1 2">
    <name type="scientific">Vitis vinifera</name>
    <name type="common">Grape</name>
    <dbReference type="NCBI Taxonomy" id="29760"/>
    <lineage>
        <taxon>Eukaryota</taxon>
        <taxon>Viridiplantae</taxon>
        <taxon>Streptophyta</taxon>
        <taxon>Embryophyta</taxon>
        <taxon>Tracheophyta</taxon>
        <taxon>Spermatophyta</taxon>
        <taxon>Magnoliopsida</taxon>
        <taxon>eudicotyledons</taxon>
        <taxon>Gunneridae</taxon>
        <taxon>Pentapetalae</taxon>
        <taxon>rosids</taxon>
        <taxon>Vitales</taxon>
        <taxon>Vitaceae</taxon>
        <taxon>Viteae</taxon>
        <taxon>Vitis</taxon>
    </lineage>
</organism>
<accession>E0CUN8</accession>
<dbReference type="OrthoDB" id="10255643at2759"/>